<dbReference type="AlphaFoldDB" id="A0A834MN78"/>
<dbReference type="InterPro" id="IPR002153">
    <property type="entry name" value="TRPC_channel"/>
</dbReference>
<dbReference type="Proteomes" id="UP000625711">
    <property type="component" value="Unassembled WGS sequence"/>
</dbReference>
<organism evidence="5 6">
    <name type="scientific">Rhynchophorus ferrugineus</name>
    <name type="common">Red palm weevil</name>
    <name type="synonym">Curculio ferrugineus</name>
    <dbReference type="NCBI Taxonomy" id="354439"/>
    <lineage>
        <taxon>Eukaryota</taxon>
        <taxon>Metazoa</taxon>
        <taxon>Ecdysozoa</taxon>
        <taxon>Arthropoda</taxon>
        <taxon>Hexapoda</taxon>
        <taxon>Insecta</taxon>
        <taxon>Pterygota</taxon>
        <taxon>Neoptera</taxon>
        <taxon>Endopterygota</taxon>
        <taxon>Coleoptera</taxon>
        <taxon>Polyphaga</taxon>
        <taxon>Cucujiformia</taxon>
        <taxon>Curculionidae</taxon>
        <taxon>Dryophthorinae</taxon>
        <taxon>Rhynchophorus</taxon>
    </lineage>
</organism>
<evidence type="ECO:0000313" key="6">
    <source>
        <dbReference type="Proteomes" id="UP000625711"/>
    </source>
</evidence>
<evidence type="ECO:0000256" key="3">
    <source>
        <dbReference type="ARBA" id="ARBA00023303"/>
    </source>
</evidence>
<sequence>MVFVAGHVWNSTRMMLLMGPKGYFGWNWHAVIGNCLFLLTFLFCLASHFDGINNDQAEVLASSRSFVNSERFYQYYNGMVQIDDNEIKMCCDFSTTLKTFFWAILCMSPLGNAAVVIENLPGETSKTTIINQHTFTEAVGYICVAFFKIIIVVKNLSMLIATISSTFQRVYPVLVEMWMLCG</sequence>
<evidence type="ECO:0000256" key="2">
    <source>
        <dbReference type="ARBA" id="ARBA00023065"/>
    </source>
</evidence>
<dbReference type="GO" id="GO:0051480">
    <property type="term" value="P:regulation of cytosolic calcium ion concentration"/>
    <property type="evidence" value="ECO:0007669"/>
    <property type="project" value="TreeGrafter"/>
</dbReference>
<keyword evidence="1" id="KW-0813">Transport</keyword>
<dbReference type="GO" id="GO:0015279">
    <property type="term" value="F:store-operated calcium channel activity"/>
    <property type="evidence" value="ECO:0007669"/>
    <property type="project" value="TreeGrafter"/>
</dbReference>
<dbReference type="GO" id="GO:0070679">
    <property type="term" value="F:inositol 1,4,5 trisphosphate binding"/>
    <property type="evidence" value="ECO:0007669"/>
    <property type="project" value="TreeGrafter"/>
</dbReference>
<proteinExistence type="predicted"/>
<protein>
    <submittedName>
        <fullName evidence="5">Uncharacterized protein</fullName>
    </submittedName>
</protein>
<dbReference type="GO" id="GO:0034703">
    <property type="term" value="C:cation channel complex"/>
    <property type="evidence" value="ECO:0007669"/>
    <property type="project" value="TreeGrafter"/>
</dbReference>
<evidence type="ECO:0000256" key="1">
    <source>
        <dbReference type="ARBA" id="ARBA00022448"/>
    </source>
</evidence>
<keyword evidence="3" id="KW-0407">Ion channel</keyword>
<feature type="transmembrane region" description="Helical" evidence="4">
    <location>
        <begin position="99"/>
        <end position="118"/>
    </location>
</feature>
<reference evidence="5" key="1">
    <citation type="submission" date="2020-08" db="EMBL/GenBank/DDBJ databases">
        <title>Genome sequencing and assembly of the red palm weevil Rhynchophorus ferrugineus.</title>
        <authorList>
            <person name="Dias G.B."/>
            <person name="Bergman C.M."/>
            <person name="Manee M."/>
        </authorList>
    </citation>
    <scope>NUCLEOTIDE SEQUENCE</scope>
    <source>
        <strain evidence="5">AA-2017</strain>
        <tissue evidence="5">Whole larva</tissue>
    </source>
</reference>
<feature type="transmembrane region" description="Helical" evidence="4">
    <location>
        <begin position="26"/>
        <end position="46"/>
    </location>
</feature>
<evidence type="ECO:0000313" key="5">
    <source>
        <dbReference type="EMBL" id="KAF7285239.1"/>
    </source>
</evidence>
<keyword evidence="4" id="KW-1133">Transmembrane helix</keyword>
<comment type="caution">
    <text evidence="5">The sequence shown here is derived from an EMBL/GenBank/DDBJ whole genome shotgun (WGS) entry which is preliminary data.</text>
</comment>
<evidence type="ECO:0000256" key="4">
    <source>
        <dbReference type="SAM" id="Phobius"/>
    </source>
</evidence>
<dbReference type="GO" id="GO:0005886">
    <property type="term" value="C:plasma membrane"/>
    <property type="evidence" value="ECO:0007669"/>
    <property type="project" value="TreeGrafter"/>
</dbReference>
<keyword evidence="6" id="KW-1185">Reference proteome</keyword>
<keyword evidence="2" id="KW-0406">Ion transport</keyword>
<keyword evidence="4" id="KW-0472">Membrane</keyword>
<name>A0A834MN78_RHYFE</name>
<dbReference type="PANTHER" id="PTHR10117">
    <property type="entry name" value="TRANSIENT RECEPTOR POTENTIAL CHANNEL"/>
    <property type="match status" value="1"/>
</dbReference>
<feature type="transmembrane region" description="Helical" evidence="4">
    <location>
        <begin position="138"/>
        <end position="161"/>
    </location>
</feature>
<dbReference type="EMBL" id="JAACXV010000059">
    <property type="protein sequence ID" value="KAF7285239.1"/>
    <property type="molecule type" value="Genomic_DNA"/>
</dbReference>
<gene>
    <name evidence="5" type="ORF">GWI33_011560</name>
</gene>
<dbReference type="OrthoDB" id="2373987at2759"/>
<accession>A0A834MN78</accession>
<dbReference type="PANTHER" id="PTHR10117:SF54">
    <property type="entry name" value="TRANSIENT RECEPTOR POTENTIAL-GAMMA PROTEIN"/>
    <property type="match status" value="1"/>
</dbReference>
<keyword evidence="4" id="KW-0812">Transmembrane</keyword>